<dbReference type="GO" id="GO:0006508">
    <property type="term" value="P:proteolysis"/>
    <property type="evidence" value="ECO:0007669"/>
    <property type="project" value="InterPro"/>
</dbReference>
<evidence type="ECO:0000313" key="2">
    <source>
        <dbReference type="EMBL" id="SMC71463.1"/>
    </source>
</evidence>
<dbReference type="Proteomes" id="UP000192790">
    <property type="component" value="Unassembled WGS sequence"/>
</dbReference>
<dbReference type="OrthoDB" id="9792074at2"/>
<dbReference type="Gene3D" id="3.30.1380.10">
    <property type="match status" value="1"/>
</dbReference>
<evidence type="ECO:0000259" key="1">
    <source>
        <dbReference type="Pfam" id="PF02557"/>
    </source>
</evidence>
<accession>A0A1W2BEM7</accession>
<dbReference type="InterPro" id="IPR009045">
    <property type="entry name" value="Zn_M74/Hedgehog-like"/>
</dbReference>
<gene>
    <name evidence="2" type="ORF">SAMN02745168_2151</name>
</gene>
<protein>
    <submittedName>
        <fullName evidence="2">D-alanyl-D-alanine dipeptidase/carboxypeptidase</fullName>
    </submittedName>
</protein>
<sequence length="256" mass="28600">MKTAVFPRETVYSGTLVLVNGSFPFRRQGMGPSLVSLGGENGAVLLSRGPAVLLTQLMDGLDGWKRIAAVSGWRSEREQRDIYVRSLRENGQEFTDHYVAKPGHSEHQTGLAVDLGLKQPEMDPIRPAFPYSGVCWSFRRQAALYGFVERYPAGKEAVTGIAHEPWHFRYVGAPHASVMAERGFTLEEYIDFVRQYPYGQKSFLYEKDGLSADISYIRAEDGPDTRVELDGEDPLSVSGDNAAGFVVTRRRKKYDA</sequence>
<proteinExistence type="predicted"/>
<keyword evidence="2" id="KW-0378">Hydrolase</keyword>
<dbReference type="InterPro" id="IPR052179">
    <property type="entry name" value="DD-CPase-like"/>
</dbReference>
<dbReference type="STRING" id="1122930.SAMN02745168_2151"/>
<dbReference type="AlphaFoldDB" id="A0A1W2BEM7"/>
<feature type="domain" description="D-alanyl-D-alanine carboxypeptidase-like core" evidence="1">
    <location>
        <begin position="67"/>
        <end position="172"/>
    </location>
</feature>
<dbReference type="Pfam" id="PF02557">
    <property type="entry name" value="VanY"/>
    <property type="match status" value="1"/>
</dbReference>
<keyword evidence="2" id="KW-0645">Protease</keyword>
<reference evidence="2 3" key="1">
    <citation type="submission" date="2017-04" db="EMBL/GenBank/DDBJ databases">
        <authorList>
            <person name="Afonso C.L."/>
            <person name="Miller P.J."/>
            <person name="Scott M.A."/>
            <person name="Spackman E."/>
            <person name="Goraichik I."/>
            <person name="Dimitrov K.M."/>
            <person name="Suarez D.L."/>
            <person name="Swayne D.E."/>
        </authorList>
    </citation>
    <scope>NUCLEOTIDE SEQUENCE [LARGE SCALE GENOMIC DNA]</scope>
    <source>
        <strain evidence="2 3">DSM 12816</strain>
    </source>
</reference>
<evidence type="ECO:0000313" key="3">
    <source>
        <dbReference type="Proteomes" id="UP000192790"/>
    </source>
</evidence>
<organism evidence="2 3">
    <name type="scientific">Papillibacter cinnamivorans DSM 12816</name>
    <dbReference type="NCBI Taxonomy" id="1122930"/>
    <lineage>
        <taxon>Bacteria</taxon>
        <taxon>Bacillati</taxon>
        <taxon>Bacillota</taxon>
        <taxon>Clostridia</taxon>
        <taxon>Eubacteriales</taxon>
        <taxon>Oscillospiraceae</taxon>
        <taxon>Papillibacter</taxon>
    </lineage>
</organism>
<keyword evidence="2" id="KW-0121">Carboxypeptidase</keyword>
<name>A0A1W2BEM7_9FIRM</name>
<dbReference type="RefSeq" id="WP_084234823.1">
    <property type="nucleotide sequence ID" value="NZ_FWXW01000005.1"/>
</dbReference>
<dbReference type="PANTHER" id="PTHR34385:SF1">
    <property type="entry name" value="PEPTIDOGLYCAN L-ALANYL-D-GLUTAMATE ENDOPEPTIDASE CWLK"/>
    <property type="match status" value="1"/>
</dbReference>
<dbReference type="Gene3D" id="3.30.200.180">
    <property type="match status" value="1"/>
</dbReference>
<dbReference type="GO" id="GO:0004180">
    <property type="term" value="F:carboxypeptidase activity"/>
    <property type="evidence" value="ECO:0007669"/>
    <property type="project" value="UniProtKB-KW"/>
</dbReference>
<keyword evidence="3" id="KW-1185">Reference proteome</keyword>
<dbReference type="InterPro" id="IPR003709">
    <property type="entry name" value="VanY-like_core_dom"/>
</dbReference>
<dbReference type="EMBL" id="FWXW01000005">
    <property type="protein sequence ID" value="SMC71463.1"/>
    <property type="molecule type" value="Genomic_DNA"/>
</dbReference>
<dbReference type="PANTHER" id="PTHR34385">
    <property type="entry name" value="D-ALANYL-D-ALANINE CARBOXYPEPTIDASE"/>
    <property type="match status" value="1"/>
</dbReference>
<dbReference type="SUPFAM" id="SSF55166">
    <property type="entry name" value="Hedgehog/DD-peptidase"/>
    <property type="match status" value="1"/>
</dbReference>